<evidence type="ECO:0000313" key="1">
    <source>
        <dbReference type="EMBL" id="QDT66189.1"/>
    </source>
</evidence>
<dbReference type="EMBL" id="CP036316">
    <property type="protein sequence ID" value="QDT66189.1"/>
    <property type="molecule type" value="Genomic_DNA"/>
</dbReference>
<gene>
    <name evidence="1" type="ORF">V22_34540</name>
</gene>
<name>A0A517TCT3_9PLAN</name>
<organism evidence="1 2">
    <name type="scientific">Calycomorphotria hydatis</name>
    <dbReference type="NCBI Taxonomy" id="2528027"/>
    <lineage>
        <taxon>Bacteria</taxon>
        <taxon>Pseudomonadati</taxon>
        <taxon>Planctomycetota</taxon>
        <taxon>Planctomycetia</taxon>
        <taxon>Planctomycetales</taxon>
        <taxon>Planctomycetaceae</taxon>
        <taxon>Calycomorphotria</taxon>
    </lineage>
</organism>
<dbReference type="AlphaFoldDB" id="A0A517TCT3"/>
<accession>A0A517TCT3</accession>
<sequence length="139" mass="16082">MHSENECVINGRVFQWREVDTDKFVALASWKQPTVNILYITSVDSGFEIGIRIDTHQFADEITKRFLGPLLVIGDRFPNDISPIRPGTLLAIRPKIRHITNEMITPDVVERIVQWCCSPHFKPKLCTSWGNESLKKYER</sequence>
<dbReference type="RefSeq" id="WP_145265083.1">
    <property type="nucleotide sequence ID" value="NZ_CP036316.1"/>
</dbReference>
<evidence type="ECO:0000313" key="2">
    <source>
        <dbReference type="Proteomes" id="UP000319976"/>
    </source>
</evidence>
<proteinExistence type="predicted"/>
<reference evidence="1 2" key="1">
    <citation type="submission" date="2019-02" db="EMBL/GenBank/DDBJ databases">
        <title>Deep-cultivation of Planctomycetes and their phenomic and genomic characterization uncovers novel biology.</title>
        <authorList>
            <person name="Wiegand S."/>
            <person name="Jogler M."/>
            <person name="Boedeker C."/>
            <person name="Pinto D."/>
            <person name="Vollmers J."/>
            <person name="Rivas-Marin E."/>
            <person name="Kohn T."/>
            <person name="Peeters S.H."/>
            <person name="Heuer A."/>
            <person name="Rast P."/>
            <person name="Oberbeckmann S."/>
            <person name="Bunk B."/>
            <person name="Jeske O."/>
            <person name="Meyerdierks A."/>
            <person name="Storesund J.E."/>
            <person name="Kallscheuer N."/>
            <person name="Luecker S."/>
            <person name="Lage O.M."/>
            <person name="Pohl T."/>
            <person name="Merkel B.J."/>
            <person name="Hornburger P."/>
            <person name="Mueller R.-W."/>
            <person name="Bruemmer F."/>
            <person name="Labrenz M."/>
            <person name="Spormann A.M."/>
            <person name="Op den Camp H."/>
            <person name="Overmann J."/>
            <person name="Amann R."/>
            <person name="Jetten M.S.M."/>
            <person name="Mascher T."/>
            <person name="Medema M.H."/>
            <person name="Devos D.P."/>
            <person name="Kaster A.-K."/>
            <person name="Ovreas L."/>
            <person name="Rohde M."/>
            <person name="Galperin M.Y."/>
            <person name="Jogler C."/>
        </authorList>
    </citation>
    <scope>NUCLEOTIDE SEQUENCE [LARGE SCALE GENOMIC DNA]</scope>
    <source>
        <strain evidence="1 2">V22</strain>
    </source>
</reference>
<protein>
    <submittedName>
        <fullName evidence="1">Uncharacterized protein</fullName>
    </submittedName>
</protein>
<dbReference type="OrthoDB" id="9969830at2"/>
<keyword evidence="2" id="KW-1185">Reference proteome</keyword>
<dbReference type="Proteomes" id="UP000319976">
    <property type="component" value="Chromosome"/>
</dbReference>
<dbReference type="KEGG" id="chya:V22_34540"/>